<gene>
    <name evidence="2" type="ordered locus">Metfor_0342</name>
</gene>
<dbReference type="GeneID" id="14309015"/>
<name>L0HE97_METFS</name>
<dbReference type="SMART" id="SM00388">
    <property type="entry name" value="HisKA"/>
    <property type="match status" value="1"/>
</dbReference>
<dbReference type="InterPro" id="IPR003032">
    <property type="entry name" value="Ryanodine_rcpt"/>
</dbReference>
<evidence type="ECO:0000313" key="2">
    <source>
        <dbReference type="EMBL" id="AGB01419.1"/>
    </source>
</evidence>
<dbReference type="eggNOG" id="arCOG06192">
    <property type="taxonomic scope" value="Archaea"/>
</dbReference>
<dbReference type="HOGENOM" id="CLU_759937_0_0_2"/>
<dbReference type="EMBL" id="CP003167">
    <property type="protein sequence ID" value="AGB01419.1"/>
    <property type="molecule type" value="Genomic_DNA"/>
</dbReference>
<dbReference type="AlphaFoldDB" id="L0HE97"/>
<keyword evidence="2" id="KW-0808">Transferase</keyword>
<dbReference type="InterPro" id="IPR035965">
    <property type="entry name" value="PAS-like_dom_sf"/>
</dbReference>
<dbReference type="PROSITE" id="PS50113">
    <property type="entry name" value="PAC"/>
    <property type="match status" value="1"/>
</dbReference>
<protein>
    <submittedName>
        <fullName evidence="2">Histidine kinase,PAS domain-containing protein</fullName>
    </submittedName>
</protein>
<dbReference type="SUPFAM" id="SSF55785">
    <property type="entry name" value="PYP-like sensor domain (PAS domain)"/>
    <property type="match status" value="1"/>
</dbReference>
<dbReference type="KEGG" id="mfo:Metfor_0342"/>
<dbReference type="InterPro" id="IPR013656">
    <property type="entry name" value="PAS_4"/>
</dbReference>
<dbReference type="RefSeq" id="WP_015284383.1">
    <property type="nucleotide sequence ID" value="NC_019943.1"/>
</dbReference>
<dbReference type="Proteomes" id="UP000010824">
    <property type="component" value="Chromosome"/>
</dbReference>
<reference evidence="2 3" key="2">
    <citation type="journal article" date="2014" name="Genome Announc.">
        <title>Complete Genome Sequence of Methanoregula formicica SMSPT, a Mesophilic Hydrogenotrophic Methanogen Isolated from a Methanogenic Upflow Anaerobic Sludge Blanket Reactor.</title>
        <authorList>
            <person name="Yamamoto K."/>
            <person name="Tamaki H."/>
            <person name="Cadillo-Quiroz H."/>
            <person name="Imachi H."/>
            <person name="Kyrpides N."/>
            <person name="Woyke T."/>
            <person name="Goodwin L."/>
            <person name="Zinder S.H."/>
            <person name="Kamagata Y."/>
            <person name="Liu W.T."/>
        </authorList>
    </citation>
    <scope>NUCLEOTIDE SEQUENCE [LARGE SCALE GENOMIC DNA]</scope>
    <source>
        <strain evidence="3">DSM 22288 / NBRC 105244 / SMSP</strain>
    </source>
</reference>
<dbReference type="InParanoid" id="L0HE97"/>
<dbReference type="Gene3D" id="3.30.450.20">
    <property type="entry name" value="PAS domain"/>
    <property type="match status" value="1"/>
</dbReference>
<dbReference type="GO" id="GO:0000155">
    <property type="term" value="F:phosphorelay sensor kinase activity"/>
    <property type="evidence" value="ECO:0007669"/>
    <property type="project" value="InterPro"/>
</dbReference>
<dbReference type="STRING" id="593750.Metfor_0342"/>
<evidence type="ECO:0000259" key="1">
    <source>
        <dbReference type="PROSITE" id="PS50113"/>
    </source>
</evidence>
<dbReference type="InterPro" id="IPR000700">
    <property type="entry name" value="PAS-assoc_C"/>
</dbReference>
<dbReference type="Pfam" id="PF08448">
    <property type="entry name" value="PAS_4"/>
    <property type="match status" value="1"/>
</dbReference>
<feature type="domain" description="PAC" evidence="1">
    <location>
        <begin position="80"/>
        <end position="133"/>
    </location>
</feature>
<evidence type="ECO:0000313" key="3">
    <source>
        <dbReference type="Proteomes" id="UP000010824"/>
    </source>
</evidence>
<keyword evidence="2" id="KW-0418">Kinase</keyword>
<organism evidence="2 3">
    <name type="scientific">Methanoregula formicica (strain DSM 22288 / NBRC 105244 / SMSP)</name>
    <dbReference type="NCBI Taxonomy" id="593750"/>
    <lineage>
        <taxon>Archaea</taxon>
        <taxon>Methanobacteriati</taxon>
        <taxon>Methanobacteriota</taxon>
        <taxon>Stenosarchaea group</taxon>
        <taxon>Methanomicrobia</taxon>
        <taxon>Methanomicrobiales</taxon>
        <taxon>Methanoregulaceae</taxon>
        <taxon>Methanoregula</taxon>
    </lineage>
</organism>
<accession>L0HE97</accession>
<keyword evidence="3" id="KW-1185">Reference proteome</keyword>
<dbReference type="eggNOG" id="arCOG06538">
    <property type="taxonomic scope" value="Archaea"/>
</dbReference>
<reference evidence="3" key="1">
    <citation type="submission" date="2011-12" db="EMBL/GenBank/DDBJ databases">
        <title>Complete sequence of Methanoregula formicicum SMSP.</title>
        <authorList>
            <person name="Lucas S."/>
            <person name="Han J."/>
            <person name="Lapidus A."/>
            <person name="Cheng J.-F."/>
            <person name="Goodwin L."/>
            <person name="Pitluck S."/>
            <person name="Peters L."/>
            <person name="Ovchinnikova G."/>
            <person name="Teshima H."/>
            <person name="Detter J.C."/>
            <person name="Han C."/>
            <person name="Tapia R."/>
            <person name="Land M."/>
            <person name="Hauser L."/>
            <person name="Kyrpides N."/>
            <person name="Ivanova N."/>
            <person name="Pagani I."/>
            <person name="Imachi H."/>
            <person name="Tamaki H."/>
            <person name="Sekiguchi Y."/>
            <person name="Kamagata Y."/>
            <person name="Cadillo-Quiroz H."/>
            <person name="Zinder S."/>
            <person name="Liu W.-T."/>
            <person name="Woyke T."/>
        </authorList>
    </citation>
    <scope>NUCLEOTIDE SEQUENCE [LARGE SCALE GENOMIC DNA]</scope>
    <source>
        <strain evidence="3">DSM 22288 / NBRC 105244 / SMSP</strain>
    </source>
</reference>
<dbReference type="OrthoDB" id="116705at2157"/>
<dbReference type="Pfam" id="PF02026">
    <property type="entry name" value="RyR"/>
    <property type="match status" value="1"/>
</dbReference>
<dbReference type="InterPro" id="IPR003661">
    <property type="entry name" value="HisK_dim/P_dom"/>
</dbReference>
<dbReference type="Gene3D" id="6.20.350.10">
    <property type="match status" value="2"/>
</dbReference>
<proteinExistence type="predicted"/>
<sequence length="364" mass="41655" precursor="true">MDNPPANLQETLLFALDGLAEWVLVLEPDGTVAWSNRIFNEFMGYEDVPGYRRHLRQFFPAFSDELLSEIHDFTAPGLYHSTATKTLTGKDGMNHVIRFTMVPRCDKNGNIAGALVYGLDITELVEMEQFKRDAYAQIEKNIEQFAILGDHLRNPLTAIIGLSDLLEDQKTAGKIHTLATEIDDIITRIDKGWIESEKVRTIIRKYYDIGATGTRELVARAIHEHYLENEGKAGQTPETNSSMVPWNELPNRLKDSNIRQAENIWKMLHRIHCTIALSSGDKEPLFAFSDNEVELLAEMEHERWIDERVKKGWVYVGNRDDMQKIHDCILPWANLSDAQRMKDRNAVRALPAILAKVYLKIVRV</sequence>